<dbReference type="RefSeq" id="XP_020118913.1">
    <property type="nucleotide sequence ID" value="XM_020268018.1"/>
</dbReference>
<dbReference type="CDD" id="cd02208">
    <property type="entry name" value="cupin_RmlC-like"/>
    <property type="match status" value="1"/>
</dbReference>
<dbReference type="PANTHER" id="PTHR12461:SF105">
    <property type="entry name" value="HYPOXIA-INDUCIBLE FACTOR 1-ALPHA INHIBITOR"/>
    <property type="match status" value="1"/>
</dbReference>
<dbReference type="InterPro" id="IPR003347">
    <property type="entry name" value="JmjC_dom"/>
</dbReference>
<dbReference type="SUPFAM" id="SSF51197">
    <property type="entry name" value="Clavaminate synthase-like"/>
    <property type="match status" value="1"/>
</dbReference>
<accession>A0A225ACG6</accession>
<dbReference type="GeneID" id="31005473"/>
<dbReference type="Gene3D" id="2.60.120.650">
    <property type="entry name" value="Cupin"/>
    <property type="match status" value="1"/>
</dbReference>
<dbReference type="OrthoDB" id="263283at2759"/>
<reference evidence="2 3" key="1">
    <citation type="submission" date="2015-06" db="EMBL/GenBank/DDBJ databases">
        <title>Talaromyces atroroseus IBT 11181 draft genome.</title>
        <authorList>
            <person name="Rasmussen K.B."/>
            <person name="Rasmussen S."/>
            <person name="Petersen B."/>
            <person name="Sicheritz-Ponten T."/>
            <person name="Mortensen U.H."/>
            <person name="Thrane U."/>
        </authorList>
    </citation>
    <scope>NUCLEOTIDE SEQUENCE [LARGE SCALE GENOMIC DNA]</scope>
    <source>
        <strain evidence="2 3">IBT 11181</strain>
    </source>
</reference>
<dbReference type="STRING" id="1441469.A0A225ACG6"/>
<feature type="domain" description="JmjC" evidence="1">
    <location>
        <begin position="183"/>
        <end position="363"/>
    </location>
</feature>
<organism evidence="2 3">
    <name type="scientific">Talaromyces atroroseus</name>
    <dbReference type="NCBI Taxonomy" id="1441469"/>
    <lineage>
        <taxon>Eukaryota</taxon>
        <taxon>Fungi</taxon>
        <taxon>Dikarya</taxon>
        <taxon>Ascomycota</taxon>
        <taxon>Pezizomycotina</taxon>
        <taxon>Eurotiomycetes</taxon>
        <taxon>Eurotiomycetidae</taxon>
        <taxon>Eurotiales</taxon>
        <taxon>Trichocomaceae</taxon>
        <taxon>Talaromyces</taxon>
        <taxon>Talaromyces sect. Trachyspermi</taxon>
    </lineage>
</organism>
<dbReference type="EMBL" id="LFMY01000008">
    <property type="protein sequence ID" value="OKL58792.1"/>
    <property type="molecule type" value="Genomic_DNA"/>
</dbReference>
<dbReference type="AlphaFoldDB" id="A0A225ACG6"/>
<keyword evidence="3" id="KW-1185">Reference proteome</keyword>
<sequence>MRARQTQIWMLYRRSNQVTRQPQTCLKTSVYISISRNVSTIRYTSPDVLADENIDHFRQKYFRAEKPVVIRSAELCLKLPAYSKWFLETVSNHGKKGVQAQLNFDYISKHGDVLVPLELTSSATKGEENNTNGNKTYINNTQFERFQAPLSMFLDWTAASAERPKEESQVNTDINRNDTNTQIYLAQCHLENLPPQLQSDFHPTPALVSQTGKNDVYATNLWIGTPPTYTPLHKDPNPNLFVQLAGVKHVRLLSPSTGLQVFACVQQEMMDSTTKGDDFLGHAATFRGNEMMQGSERVLLERAVWGDASSSSVPSTGVVRAQNHIGYDVILERGDSLFIPKGWWHSIKGVGEGITASVNWWFR</sequence>
<evidence type="ECO:0000313" key="3">
    <source>
        <dbReference type="Proteomes" id="UP000214365"/>
    </source>
</evidence>
<comment type="caution">
    <text evidence="2">The sequence shown here is derived from an EMBL/GenBank/DDBJ whole genome shotgun (WGS) entry which is preliminary data.</text>
</comment>
<evidence type="ECO:0000259" key="1">
    <source>
        <dbReference type="PROSITE" id="PS51184"/>
    </source>
</evidence>
<dbReference type="InterPro" id="IPR041667">
    <property type="entry name" value="Cupin_8"/>
</dbReference>
<dbReference type="PANTHER" id="PTHR12461">
    <property type="entry name" value="HYPOXIA-INDUCIBLE FACTOR 1 ALPHA INHIBITOR-RELATED"/>
    <property type="match status" value="1"/>
</dbReference>
<proteinExistence type="predicted"/>
<dbReference type="Proteomes" id="UP000214365">
    <property type="component" value="Unassembled WGS sequence"/>
</dbReference>
<dbReference type="Pfam" id="PF13621">
    <property type="entry name" value="Cupin_8"/>
    <property type="match status" value="1"/>
</dbReference>
<gene>
    <name evidence="2" type="ORF">UA08_05717</name>
</gene>
<name>A0A225ACG6_TALAT</name>
<dbReference type="PROSITE" id="PS51184">
    <property type="entry name" value="JMJC"/>
    <property type="match status" value="1"/>
</dbReference>
<protein>
    <recommendedName>
        <fullName evidence="1">JmjC domain-containing protein</fullName>
    </recommendedName>
</protein>
<evidence type="ECO:0000313" key="2">
    <source>
        <dbReference type="EMBL" id="OKL58792.1"/>
    </source>
</evidence>